<dbReference type="InterPro" id="IPR021740">
    <property type="entry name" value="Velvet"/>
</dbReference>
<evidence type="ECO:0000256" key="4">
    <source>
        <dbReference type="ARBA" id="ARBA00023163"/>
    </source>
</evidence>
<evidence type="ECO:0000256" key="6">
    <source>
        <dbReference type="SAM" id="MobiDB-lite"/>
    </source>
</evidence>
<evidence type="ECO:0000256" key="3">
    <source>
        <dbReference type="ARBA" id="ARBA00023015"/>
    </source>
</evidence>
<evidence type="ECO:0000313" key="8">
    <source>
        <dbReference type="EMBL" id="USW52168.1"/>
    </source>
</evidence>
<dbReference type="Gene3D" id="2.60.40.3960">
    <property type="entry name" value="Velvet domain"/>
    <property type="match status" value="1"/>
</dbReference>
<keyword evidence="3" id="KW-0805">Transcription regulation</keyword>
<dbReference type="PANTHER" id="PTHR33572">
    <property type="entry name" value="SPORE DEVELOPMENT REGULATOR VOSA"/>
    <property type="match status" value="1"/>
</dbReference>
<feature type="region of interest" description="Disordered" evidence="6">
    <location>
        <begin position="1"/>
        <end position="223"/>
    </location>
</feature>
<evidence type="ECO:0000313" key="9">
    <source>
        <dbReference type="Proteomes" id="UP001056384"/>
    </source>
</evidence>
<organism evidence="8 9">
    <name type="scientific">Septoria linicola</name>
    <dbReference type="NCBI Taxonomy" id="215465"/>
    <lineage>
        <taxon>Eukaryota</taxon>
        <taxon>Fungi</taxon>
        <taxon>Dikarya</taxon>
        <taxon>Ascomycota</taxon>
        <taxon>Pezizomycotina</taxon>
        <taxon>Dothideomycetes</taxon>
        <taxon>Dothideomycetidae</taxon>
        <taxon>Mycosphaerellales</taxon>
        <taxon>Mycosphaerellaceae</taxon>
        <taxon>Septoria</taxon>
    </lineage>
</organism>
<dbReference type="InterPro" id="IPR038491">
    <property type="entry name" value="Velvet_dom_sf"/>
</dbReference>
<proteinExistence type="predicted"/>
<comment type="subcellular location">
    <subcellularLocation>
        <location evidence="1">Nucleus</location>
    </subcellularLocation>
</comment>
<feature type="compositionally biased region" description="Low complexity" evidence="6">
    <location>
        <begin position="178"/>
        <end position="194"/>
    </location>
</feature>
<dbReference type="InterPro" id="IPR037525">
    <property type="entry name" value="Velvet_dom"/>
</dbReference>
<dbReference type="GO" id="GO:0005634">
    <property type="term" value="C:nucleus"/>
    <property type="evidence" value="ECO:0007669"/>
    <property type="project" value="UniProtKB-SubCell"/>
</dbReference>
<dbReference type="PANTHER" id="PTHR33572:SF17">
    <property type="entry name" value="SEXUAL DEVELOPMENT REGULATOR VELC"/>
    <property type="match status" value="1"/>
</dbReference>
<name>A0A9Q9AU39_9PEZI</name>
<accession>A0A9Q9AU39</accession>
<feature type="compositionally biased region" description="Polar residues" evidence="6">
    <location>
        <begin position="10"/>
        <end position="23"/>
    </location>
</feature>
<feature type="compositionally biased region" description="Polar residues" evidence="6">
    <location>
        <begin position="195"/>
        <end position="206"/>
    </location>
</feature>
<protein>
    <submittedName>
        <fullName evidence="8">Velvet factor</fullName>
    </submittedName>
</protein>
<keyword evidence="5" id="KW-0539">Nucleus</keyword>
<dbReference type="EMBL" id="CP099421">
    <property type="protein sequence ID" value="USW52168.1"/>
    <property type="molecule type" value="Genomic_DNA"/>
</dbReference>
<feature type="domain" description="Velvet" evidence="7">
    <location>
        <begin position="221"/>
        <end position="400"/>
    </location>
</feature>
<keyword evidence="9" id="KW-1185">Reference proteome</keyword>
<evidence type="ECO:0000256" key="5">
    <source>
        <dbReference type="ARBA" id="ARBA00023242"/>
    </source>
</evidence>
<reference evidence="8" key="1">
    <citation type="submission" date="2022-06" db="EMBL/GenBank/DDBJ databases">
        <title>Complete genome sequences of two strains of the flax pathogen Septoria linicola.</title>
        <authorList>
            <person name="Lapalu N."/>
            <person name="Simon A."/>
            <person name="Demenou B."/>
            <person name="Paumier D."/>
            <person name="Guillot M.-P."/>
            <person name="Gout L."/>
            <person name="Valade R."/>
        </authorList>
    </citation>
    <scope>NUCLEOTIDE SEQUENCE</scope>
    <source>
        <strain evidence="8">SE15195</strain>
    </source>
</reference>
<gene>
    <name evidence="8" type="ORF">Slin15195_G054870</name>
</gene>
<feature type="compositionally biased region" description="Polar residues" evidence="6">
    <location>
        <begin position="96"/>
        <end position="118"/>
    </location>
</feature>
<dbReference type="PROSITE" id="PS51821">
    <property type="entry name" value="VELVET"/>
    <property type="match status" value="1"/>
</dbReference>
<keyword evidence="2" id="KW-0749">Sporulation</keyword>
<evidence type="ECO:0000256" key="2">
    <source>
        <dbReference type="ARBA" id="ARBA00022969"/>
    </source>
</evidence>
<dbReference type="Proteomes" id="UP001056384">
    <property type="component" value="Chromosome 4"/>
</dbReference>
<keyword evidence="4" id="KW-0804">Transcription</keyword>
<sequence>MQPPYDDQSRMAQMQRTPSTFPPSSYLVKPEQRSSGPQLPPIQSLPPARSGFDQSGRPVQLPPMQLPFQGQTSPSGAPARSIPVAHLLSSPPSPPRGSQTFVSQPGSQYQSPASTYSPTPADYRSMPQSFTQLPPRHHLDQAPGPYRHSHQQSQHHPEQYQRMQHPSQAPVGSEYSGSQHYSPSMSAYSSPRSYTHSQASPRSSFAPSKPLASTPKPKVQPPPLNYNLSIRQQPAAARACGFGERDRRVIDPPPILELKITDANGLPEQDHNGMIALHCMLLNSDGFEDETELAPSHHDVPSTRRLMGTLVASPYQAKDENGTAGTFFVFPDLSCRSPGKYRLKFKLIRVDGTNMTCVTTHSSVISDVFNVYTAKDFPGMRASSSLLKALRRQGLNVGVKKGSEARKGKGKTKKSHGNSSSSEEGSDDSEGDGDSRSGSSPTTKSLGKKGKKRRVD</sequence>
<evidence type="ECO:0000256" key="1">
    <source>
        <dbReference type="ARBA" id="ARBA00004123"/>
    </source>
</evidence>
<feature type="compositionally biased region" description="Basic residues" evidence="6">
    <location>
        <begin position="446"/>
        <end position="456"/>
    </location>
</feature>
<evidence type="ECO:0000259" key="7">
    <source>
        <dbReference type="PROSITE" id="PS51821"/>
    </source>
</evidence>
<dbReference type="AlphaFoldDB" id="A0A9Q9AU39"/>
<dbReference type="GO" id="GO:0030435">
    <property type="term" value="P:sporulation resulting in formation of a cellular spore"/>
    <property type="evidence" value="ECO:0007669"/>
    <property type="project" value="UniProtKB-KW"/>
</dbReference>
<feature type="region of interest" description="Disordered" evidence="6">
    <location>
        <begin position="398"/>
        <end position="456"/>
    </location>
</feature>
<dbReference type="Pfam" id="PF11754">
    <property type="entry name" value="Velvet"/>
    <property type="match status" value="2"/>
</dbReference>